<keyword evidence="5 13" id="KW-1003">Cell membrane</keyword>
<keyword evidence="9 14" id="KW-1133">Transmembrane helix</keyword>
<organism evidence="15 16">
    <name type="scientific">Undibacterium pigrum</name>
    <dbReference type="NCBI Taxonomy" id="401470"/>
    <lineage>
        <taxon>Bacteria</taxon>
        <taxon>Pseudomonadati</taxon>
        <taxon>Pseudomonadota</taxon>
        <taxon>Betaproteobacteria</taxon>
        <taxon>Burkholderiales</taxon>
        <taxon>Oxalobacteraceae</taxon>
        <taxon>Undibacterium</taxon>
    </lineage>
</organism>
<keyword evidence="16" id="KW-1185">Reference proteome</keyword>
<evidence type="ECO:0000256" key="8">
    <source>
        <dbReference type="ARBA" id="ARBA00022841"/>
    </source>
</evidence>
<comment type="subcellular location">
    <subcellularLocation>
        <location evidence="1">Cell membrane</location>
        <topology evidence="1">Multi-pass membrane protein</topology>
    </subcellularLocation>
</comment>
<comment type="pathway">
    <text evidence="2">Glycan biosynthesis; alginate biosynthesis.</text>
</comment>
<feature type="transmembrane region" description="Helical" evidence="14">
    <location>
        <begin position="149"/>
        <end position="169"/>
    </location>
</feature>
<proteinExistence type="inferred from homology"/>
<sequence length="465" mass="52505">MVFASLEFLTLFLPLFFALYLVTPQRFRNHTLLVGSWLFYAWWTPKFLLLIIALTVLAWGAAILIDKSQSEQRKTRLMVIAIVLNLSSLIWYKYTNMLVYSLNTILTGRDMPTIPWENLMLPIGLSFTVLHAISYIVDVRRKTVDAQYSIISFSAYMAMFPHLIAGPIVRYKVIDTELRERVFSIDKFAAGVRRFMVGFSMKVLIADTLSPIVTLAFGLHNPTLIDAWTGCAAYTLQLYFDFAGYSAMAIGLGMMLGFDFQENFNNPYLAVSIQDFWRRWHMTLSSWLRDYLYISLGGNRGGPTRTYINLLLTMAIGGLWHGGENWNYLIWGIIQGTALCCDRAFTQRGLSMPNYLSRTLTLLVVMLAWTVFRAESFATATDIWAGQFGMHGVAMGDAIAQALRPSIILTFVLGLICVVYPATKIGKQGGLGFAGWSMTWPVLTFAYAVVVLAGQKAIPFLYFQF</sequence>
<feature type="transmembrane region" description="Helical" evidence="14">
    <location>
        <begin position="402"/>
        <end position="421"/>
    </location>
</feature>
<evidence type="ECO:0000256" key="2">
    <source>
        <dbReference type="ARBA" id="ARBA00005182"/>
    </source>
</evidence>
<dbReference type="PANTHER" id="PTHR13285">
    <property type="entry name" value="ACYLTRANSFERASE"/>
    <property type="match status" value="1"/>
</dbReference>
<evidence type="ECO:0000256" key="10">
    <source>
        <dbReference type="ARBA" id="ARBA00023136"/>
    </source>
</evidence>
<gene>
    <name evidence="15" type="ORF">DFR42_110151</name>
</gene>
<dbReference type="InterPro" id="IPR024194">
    <property type="entry name" value="Ac/AlaTfrase_AlgI/DltB"/>
</dbReference>
<dbReference type="InterPro" id="IPR028362">
    <property type="entry name" value="AlgI"/>
</dbReference>
<keyword evidence="6 13" id="KW-0808">Transferase</keyword>
<dbReference type="PANTHER" id="PTHR13285:SF23">
    <property type="entry name" value="TEICHOIC ACID D-ALANYLTRANSFERASE"/>
    <property type="match status" value="1"/>
</dbReference>
<keyword evidence="10 13" id="KW-0472">Membrane</keyword>
<comment type="similarity">
    <text evidence="3 13">Belongs to the membrane-bound acyltransferase family.</text>
</comment>
<feature type="transmembrane region" description="Helical" evidence="14">
    <location>
        <begin position="119"/>
        <end position="137"/>
    </location>
</feature>
<dbReference type="InterPro" id="IPR004299">
    <property type="entry name" value="MBOAT_fam"/>
</dbReference>
<evidence type="ECO:0000256" key="6">
    <source>
        <dbReference type="ARBA" id="ARBA00022679"/>
    </source>
</evidence>
<evidence type="ECO:0000256" key="13">
    <source>
        <dbReference type="PIRNR" id="PIRNR016636"/>
    </source>
</evidence>
<dbReference type="GO" id="GO:0005886">
    <property type="term" value="C:plasma membrane"/>
    <property type="evidence" value="ECO:0007669"/>
    <property type="project" value="UniProtKB-SubCell"/>
</dbReference>
<name>A0A318IWU1_9BURK</name>
<accession>A0A318IWU1</accession>
<feature type="transmembrane region" description="Helical" evidence="14">
    <location>
        <begin position="355"/>
        <end position="372"/>
    </location>
</feature>
<dbReference type="Proteomes" id="UP000247792">
    <property type="component" value="Unassembled WGS sequence"/>
</dbReference>
<dbReference type="OrthoDB" id="139172at2"/>
<dbReference type="AlphaFoldDB" id="A0A318IWU1"/>
<evidence type="ECO:0000256" key="14">
    <source>
        <dbReference type="SAM" id="Phobius"/>
    </source>
</evidence>
<evidence type="ECO:0000256" key="11">
    <source>
        <dbReference type="ARBA" id="ARBA00023315"/>
    </source>
</evidence>
<keyword evidence="7 14" id="KW-0812">Transmembrane</keyword>
<evidence type="ECO:0000256" key="12">
    <source>
        <dbReference type="ARBA" id="ARBA00031030"/>
    </source>
</evidence>
<protein>
    <recommendedName>
        <fullName evidence="4">Probable alginate O-acetylase AlgI</fullName>
    </recommendedName>
    <alternativeName>
        <fullName evidence="12">Alginate biosynthesis protein AlgI</fullName>
    </alternativeName>
</protein>
<evidence type="ECO:0000313" key="15">
    <source>
        <dbReference type="EMBL" id="PXX39785.1"/>
    </source>
</evidence>
<evidence type="ECO:0000256" key="9">
    <source>
        <dbReference type="ARBA" id="ARBA00022989"/>
    </source>
</evidence>
<feature type="transmembrane region" description="Helical" evidence="14">
    <location>
        <begin position="77"/>
        <end position="94"/>
    </location>
</feature>
<dbReference type="Pfam" id="PF03062">
    <property type="entry name" value="MBOAT"/>
    <property type="match status" value="1"/>
</dbReference>
<feature type="transmembrane region" description="Helical" evidence="14">
    <location>
        <begin position="433"/>
        <end position="453"/>
    </location>
</feature>
<dbReference type="PIRSF" id="PIRSF016636">
    <property type="entry name" value="AlgI_DltB"/>
    <property type="match status" value="1"/>
</dbReference>
<evidence type="ECO:0000256" key="3">
    <source>
        <dbReference type="ARBA" id="ARBA00010323"/>
    </source>
</evidence>
<evidence type="ECO:0000256" key="5">
    <source>
        <dbReference type="ARBA" id="ARBA00022475"/>
    </source>
</evidence>
<dbReference type="RefSeq" id="WP_110257437.1">
    <property type="nucleotide sequence ID" value="NZ_QJKB01000010.1"/>
</dbReference>
<comment type="caution">
    <text evidence="15">The sequence shown here is derived from an EMBL/GenBank/DDBJ whole genome shotgun (WGS) entry which is preliminary data.</text>
</comment>
<keyword evidence="11 13" id="KW-0012">Acyltransferase</keyword>
<evidence type="ECO:0000256" key="7">
    <source>
        <dbReference type="ARBA" id="ARBA00022692"/>
    </source>
</evidence>
<dbReference type="EMBL" id="QJKB01000010">
    <property type="protein sequence ID" value="PXX39785.1"/>
    <property type="molecule type" value="Genomic_DNA"/>
</dbReference>
<evidence type="ECO:0000313" key="16">
    <source>
        <dbReference type="Proteomes" id="UP000247792"/>
    </source>
</evidence>
<feature type="transmembrane region" description="Helical" evidence="14">
    <location>
        <begin position="242"/>
        <end position="260"/>
    </location>
</feature>
<evidence type="ECO:0000256" key="4">
    <source>
        <dbReference type="ARBA" id="ARBA00016084"/>
    </source>
</evidence>
<feature type="transmembrane region" description="Helical" evidence="14">
    <location>
        <begin position="40"/>
        <end position="65"/>
    </location>
</feature>
<reference evidence="15 16" key="1">
    <citation type="submission" date="2018-05" db="EMBL/GenBank/DDBJ databases">
        <title>Genomic Encyclopedia of Type Strains, Phase IV (KMG-IV): sequencing the most valuable type-strain genomes for metagenomic binning, comparative biology and taxonomic classification.</title>
        <authorList>
            <person name="Goeker M."/>
        </authorList>
    </citation>
    <scope>NUCLEOTIDE SEQUENCE [LARGE SCALE GENOMIC DNA]</scope>
    <source>
        <strain evidence="15 16">DSM 19792</strain>
    </source>
</reference>
<dbReference type="GO" id="GO:0016746">
    <property type="term" value="F:acyltransferase activity"/>
    <property type="evidence" value="ECO:0007669"/>
    <property type="project" value="UniProtKB-KW"/>
</dbReference>
<dbReference type="PIRSF" id="PIRSF500217">
    <property type="entry name" value="AlgI"/>
    <property type="match status" value="1"/>
</dbReference>
<keyword evidence="8" id="KW-0016">Alginate biosynthesis</keyword>
<dbReference type="InterPro" id="IPR051085">
    <property type="entry name" value="MB_O-acyltransferase"/>
</dbReference>
<dbReference type="GO" id="GO:0042121">
    <property type="term" value="P:alginic acid biosynthetic process"/>
    <property type="evidence" value="ECO:0007669"/>
    <property type="project" value="UniProtKB-KW"/>
</dbReference>
<evidence type="ECO:0000256" key="1">
    <source>
        <dbReference type="ARBA" id="ARBA00004651"/>
    </source>
</evidence>